<keyword evidence="1" id="KW-0175">Coiled coil</keyword>
<name>A0A068UPF9_COFCA</name>
<dbReference type="OMA" id="RPCFEIS"/>
<evidence type="ECO:0000256" key="2">
    <source>
        <dbReference type="SAM" id="MobiDB-lite"/>
    </source>
</evidence>
<feature type="coiled-coil region" evidence="1">
    <location>
        <begin position="84"/>
        <end position="111"/>
    </location>
</feature>
<reference evidence="4" key="1">
    <citation type="journal article" date="2014" name="Science">
        <title>The coffee genome provides insight into the convergent evolution of caffeine biosynthesis.</title>
        <authorList>
            <person name="Denoeud F."/>
            <person name="Carretero-Paulet L."/>
            <person name="Dereeper A."/>
            <person name="Droc G."/>
            <person name="Guyot R."/>
            <person name="Pietrella M."/>
            <person name="Zheng C."/>
            <person name="Alberti A."/>
            <person name="Anthony F."/>
            <person name="Aprea G."/>
            <person name="Aury J.M."/>
            <person name="Bento P."/>
            <person name="Bernard M."/>
            <person name="Bocs S."/>
            <person name="Campa C."/>
            <person name="Cenci A."/>
            <person name="Combes M.C."/>
            <person name="Crouzillat D."/>
            <person name="Da Silva C."/>
            <person name="Daddiego L."/>
            <person name="De Bellis F."/>
            <person name="Dussert S."/>
            <person name="Garsmeur O."/>
            <person name="Gayraud T."/>
            <person name="Guignon V."/>
            <person name="Jahn K."/>
            <person name="Jamilloux V."/>
            <person name="Joet T."/>
            <person name="Labadie K."/>
            <person name="Lan T."/>
            <person name="Leclercq J."/>
            <person name="Lepelley M."/>
            <person name="Leroy T."/>
            <person name="Li L.T."/>
            <person name="Librado P."/>
            <person name="Lopez L."/>
            <person name="Munoz A."/>
            <person name="Noel B."/>
            <person name="Pallavicini A."/>
            <person name="Perrotta G."/>
            <person name="Poncet V."/>
            <person name="Pot D."/>
            <person name="Priyono X."/>
            <person name="Rigoreau M."/>
            <person name="Rouard M."/>
            <person name="Rozas J."/>
            <person name="Tranchant-Dubreuil C."/>
            <person name="VanBuren R."/>
            <person name="Zhang Q."/>
            <person name="Andrade A.C."/>
            <person name="Argout X."/>
            <person name="Bertrand B."/>
            <person name="de Kochko A."/>
            <person name="Graziosi G."/>
            <person name="Henry R.J."/>
            <person name="Jayarama X."/>
            <person name="Ming R."/>
            <person name="Nagai C."/>
            <person name="Rounsley S."/>
            <person name="Sankoff D."/>
            <person name="Giuliano G."/>
            <person name="Albert V.A."/>
            <person name="Wincker P."/>
            <person name="Lashermes P."/>
        </authorList>
    </citation>
    <scope>NUCLEOTIDE SEQUENCE [LARGE SCALE GENOMIC DNA]</scope>
    <source>
        <strain evidence="4">cv. DH200-94</strain>
    </source>
</reference>
<dbReference type="Proteomes" id="UP000295252">
    <property type="component" value="Chromosome VIII"/>
</dbReference>
<proteinExistence type="predicted"/>
<dbReference type="PhylomeDB" id="A0A068UPF9"/>
<dbReference type="PANTHER" id="PTHR36790">
    <property type="entry name" value="MYELIN TRANSCRIPTION FACTOR"/>
    <property type="match status" value="1"/>
</dbReference>
<evidence type="ECO:0000313" key="4">
    <source>
        <dbReference type="Proteomes" id="UP000295252"/>
    </source>
</evidence>
<evidence type="ECO:0000313" key="3">
    <source>
        <dbReference type="EMBL" id="CDP09513.1"/>
    </source>
</evidence>
<dbReference type="STRING" id="49390.A0A068UPF9"/>
<feature type="region of interest" description="Disordered" evidence="2">
    <location>
        <begin position="1"/>
        <end position="48"/>
    </location>
</feature>
<evidence type="ECO:0000256" key="1">
    <source>
        <dbReference type="SAM" id="Coils"/>
    </source>
</evidence>
<dbReference type="PANTHER" id="PTHR36790:SF1">
    <property type="entry name" value="MYELIN TRANSCRIPTION FACTOR"/>
    <property type="match status" value="1"/>
</dbReference>
<evidence type="ECO:0008006" key="5">
    <source>
        <dbReference type="Google" id="ProtNLM"/>
    </source>
</evidence>
<dbReference type="InParanoid" id="A0A068UPF9"/>
<dbReference type="FunCoup" id="A0A068UPF9">
    <property type="interactions" value="191"/>
</dbReference>
<dbReference type="AlphaFoldDB" id="A0A068UPF9"/>
<keyword evidence="4" id="KW-1185">Reference proteome</keyword>
<gene>
    <name evidence="3" type="ORF">GSCOC_T00028907001</name>
</gene>
<dbReference type="Gramene" id="CDP09513">
    <property type="protein sequence ID" value="CDP09513"/>
    <property type="gene ID" value="GSCOC_T00028907001"/>
</dbReference>
<sequence length="206" mass="23505">MLKAAQSPLSDHQIQRPKSGRKPLQPKNSPATPVVITPHQKPKQNAATDRIEVSVLDNDSNKENVNPLFATPVKNEEFRIEQFDSSLAEELSAIREKLERLRIEKEKTEKMLSERDLVLDLQMNELHKRGEAQKMLEIEVDRLYRLKQLKLSCMGISPIRSLRNKAKEKGEASDQLLNLFGPCNFIERPVSSKPAFSVLYFSGNEN</sequence>
<dbReference type="EMBL" id="HG739123">
    <property type="protein sequence ID" value="CDP09513.1"/>
    <property type="molecule type" value="Genomic_DNA"/>
</dbReference>
<protein>
    <recommendedName>
        <fullName evidence="5">High mobility group B protein 6-like</fullName>
    </recommendedName>
</protein>
<dbReference type="OrthoDB" id="982181at2759"/>
<accession>A0A068UPF9</accession>
<organism evidence="3 4">
    <name type="scientific">Coffea canephora</name>
    <name type="common">Robusta coffee</name>
    <dbReference type="NCBI Taxonomy" id="49390"/>
    <lineage>
        <taxon>Eukaryota</taxon>
        <taxon>Viridiplantae</taxon>
        <taxon>Streptophyta</taxon>
        <taxon>Embryophyta</taxon>
        <taxon>Tracheophyta</taxon>
        <taxon>Spermatophyta</taxon>
        <taxon>Magnoliopsida</taxon>
        <taxon>eudicotyledons</taxon>
        <taxon>Gunneridae</taxon>
        <taxon>Pentapetalae</taxon>
        <taxon>asterids</taxon>
        <taxon>lamiids</taxon>
        <taxon>Gentianales</taxon>
        <taxon>Rubiaceae</taxon>
        <taxon>Ixoroideae</taxon>
        <taxon>Gardenieae complex</taxon>
        <taxon>Bertiereae - Coffeeae clade</taxon>
        <taxon>Coffeeae</taxon>
        <taxon>Coffea</taxon>
    </lineage>
</organism>